<reference evidence="2" key="1">
    <citation type="journal article" date="2020" name="Stud. Mycol.">
        <title>101 Dothideomycetes genomes: a test case for predicting lifestyles and emergence of pathogens.</title>
        <authorList>
            <person name="Haridas S."/>
            <person name="Albert R."/>
            <person name="Binder M."/>
            <person name="Bloem J."/>
            <person name="Labutti K."/>
            <person name="Salamov A."/>
            <person name="Andreopoulos B."/>
            <person name="Baker S."/>
            <person name="Barry K."/>
            <person name="Bills G."/>
            <person name="Bluhm B."/>
            <person name="Cannon C."/>
            <person name="Castanera R."/>
            <person name="Culley D."/>
            <person name="Daum C."/>
            <person name="Ezra D."/>
            <person name="Gonzalez J."/>
            <person name="Henrissat B."/>
            <person name="Kuo A."/>
            <person name="Liang C."/>
            <person name="Lipzen A."/>
            <person name="Lutzoni F."/>
            <person name="Magnuson J."/>
            <person name="Mondo S."/>
            <person name="Nolan M."/>
            <person name="Ohm R."/>
            <person name="Pangilinan J."/>
            <person name="Park H.-J."/>
            <person name="Ramirez L."/>
            <person name="Alfaro M."/>
            <person name="Sun H."/>
            <person name="Tritt A."/>
            <person name="Yoshinaga Y."/>
            <person name="Zwiers L.-H."/>
            <person name="Turgeon B."/>
            <person name="Goodwin S."/>
            <person name="Spatafora J."/>
            <person name="Crous P."/>
            <person name="Grigoriev I."/>
        </authorList>
    </citation>
    <scope>NUCLEOTIDE SEQUENCE</scope>
    <source>
        <strain evidence="2">CBS 101060</strain>
    </source>
</reference>
<feature type="region of interest" description="Disordered" evidence="1">
    <location>
        <begin position="21"/>
        <end position="43"/>
    </location>
</feature>
<evidence type="ECO:0000313" key="3">
    <source>
        <dbReference type="Proteomes" id="UP000799429"/>
    </source>
</evidence>
<dbReference type="InterPro" id="IPR042432">
    <property type="entry name" value="Coa1_fungi"/>
</dbReference>
<sequence>MLQRTLRPRCLLPIRPLRHSAPRRTLIPPPTAQSGPLLERRPDRALPDISSSRRWLKTIPLFILILGSSTLAIFNYQKSSSSVVSSTLYALRTNPQARELLGDEIYFASAFPWIWGTMDQLHGKIDIRFAVKGSRRKGEMRFRSARKSRMGYFKTLEWSLTLEDGRRVELLQPEQPDPFGEMTGNPEMNAAAAS</sequence>
<evidence type="ECO:0000256" key="1">
    <source>
        <dbReference type="SAM" id="MobiDB-lite"/>
    </source>
</evidence>
<organism evidence="2 3">
    <name type="scientific">Patellaria atrata CBS 101060</name>
    <dbReference type="NCBI Taxonomy" id="1346257"/>
    <lineage>
        <taxon>Eukaryota</taxon>
        <taxon>Fungi</taxon>
        <taxon>Dikarya</taxon>
        <taxon>Ascomycota</taxon>
        <taxon>Pezizomycotina</taxon>
        <taxon>Dothideomycetes</taxon>
        <taxon>Dothideomycetes incertae sedis</taxon>
        <taxon>Patellariales</taxon>
        <taxon>Patellariaceae</taxon>
        <taxon>Patellaria</taxon>
    </lineage>
</organism>
<proteinExistence type="predicted"/>
<dbReference type="PANTHER" id="PTHR28523">
    <property type="entry name" value="CYTOCHROME C OXIDASE ASSEMBLY FACTOR 1"/>
    <property type="match status" value="1"/>
</dbReference>
<dbReference type="GO" id="GO:0033617">
    <property type="term" value="P:mitochondrial respiratory chain complex IV assembly"/>
    <property type="evidence" value="ECO:0007669"/>
    <property type="project" value="InterPro"/>
</dbReference>
<dbReference type="EMBL" id="MU006092">
    <property type="protein sequence ID" value="KAF2840763.1"/>
    <property type="molecule type" value="Genomic_DNA"/>
</dbReference>
<dbReference type="PANTHER" id="PTHR28523:SF1">
    <property type="entry name" value="CYTOCHROME C OXIDASE ASSEMBLY FACTOR 1"/>
    <property type="match status" value="1"/>
</dbReference>
<name>A0A9P4VRB1_9PEZI</name>
<dbReference type="AlphaFoldDB" id="A0A9P4VRB1"/>
<dbReference type="GO" id="GO:0005743">
    <property type="term" value="C:mitochondrial inner membrane"/>
    <property type="evidence" value="ECO:0007669"/>
    <property type="project" value="TreeGrafter"/>
</dbReference>
<accession>A0A9P4VRB1</accession>
<keyword evidence="3" id="KW-1185">Reference proteome</keyword>
<dbReference type="InterPro" id="IPR014807">
    <property type="entry name" value="Coa1"/>
</dbReference>
<evidence type="ECO:0000313" key="2">
    <source>
        <dbReference type="EMBL" id="KAF2840763.1"/>
    </source>
</evidence>
<dbReference type="Pfam" id="PF08695">
    <property type="entry name" value="Coa1"/>
    <property type="match status" value="1"/>
</dbReference>
<comment type="caution">
    <text evidence="2">The sequence shown here is derived from an EMBL/GenBank/DDBJ whole genome shotgun (WGS) entry which is preliminary data.</text>
</comment>
<dbReference type="OrthoDB" id="2100652at2759"/>
<protein>
    <submittedName>
        <fullName evidence="2">Cytochrome oxidase assembly</fullName>
    </submittedName>
</protein>
<dbReference type="Proteomes" id="UP000799429">
    <property type="component" value="Unassembled WGS sequence"/>
</dbReference>
<gene>
    <name evidence="2" type="ORF">M501DRAFT_1014761</name>
</gene>
<feature type="region of interest" description="Disordered" evidence="1">
    <location>
        <begin position="173"/>
        <end position="194"/>
    </location>
</feature>